<feature type="transmembrane region" description="Helical" evidence="1">
    <location>
        <begin position="221"/>
        <end position="242"/>
    </location>
</feature>
<dbReference type="Proteomes" id="UP000186112">
    <property type="component" value="Unassembled WGS sequence"/>
</dbReference>
<dbReference type="RefSeq" id="WP_075726393.1">
    <property type="nucleotide sequence ID" value="NZ_LTDM01000021.1"/>
</dbReference>
<feature type="transmembrane region" description="Helical" evidence="1">
    <location>
        <begin position="262"/>
        <end position="280"/>
    </location>
</feature>
<organism evidence="3 4">
    <name type="scientific">Tissierella creatinophila DSM 6911</name>
    <dbReference type="NCBI Taxonomy" id="1123403"/>
    <lineage>
        <taxon>Bacteria</taxon>
        <taxon>Bacillati</taxon>
        <taxon>Bacillota</taxon>
        <taxon>Tissierellia</taxon>
        <taxon>Tissierellales</taxon>
        <taxon>Tissierellaceae</taxon>
        <taxon>Tissierella</taxon>
    </lineage>
</organism>
<feature type="transmembrane region" description="Helical" evidence="1">
    <location>
        <begin position="76"/>
        <end position="101"/>
    </location>
</feature>
<evidence type="ECO:0000259" key="2">
    <source>
        <dbReference type="PROSITE" id="PS51704"/>
    </source>
</evidence>
<dbReference type="Pfam" id="PF03009">
    <property type="entry name" value="GDPD"/>
    <property type="match status" value="1"/>
</dbReference>
<dbReference type="InterPro" id="IPR017946">
    <property type="entry name" value="PLC-like_Pdiesterase_TIM-brl"/>
</dbReference>
<evidence type="ECO:0000313" key="4">
    <source>
        <dbReference type="Proteomes" id="UP000186112"/>
    </source>
</evidence>
<dbReference type="InterPro" id="IPR030395">
    <property type="entry name" value="GP_PDE_dom"/>
</dbReference>
<feature type="transmembrane region" description="Helical" evidence="1">
    <location>
        <begin position="134"/>
        <end position="157"/>
    </location>
</feature>
<dbReference type="OrthoDB" id="384721at2"/>
<proteinExistence type="predicted"/>
<feature type="transmembrane region" description="Helical" evidence="1">
    <location>
        <begin position="23"/>
        <end position="45"/>
    </location>
</feature>
<evidence type="ECO:0000256" key="1">
    <source>
        <dbReference type="SAM" id="Phobius"/>
    </source>
</evidence>
<gene>
    <name evidence="3" type="primary">glpQ</name>
    <name evidence="3" type="ORF">TICRE_13430</name>
</gene>
<keyword evidence="1" id="KW-0812">Transmembrane</keyword>
<evidence type="ECO:0000313" key="3">
    <source>
        <dbReference type="EMBL" id="OLS02698.1"/>
    </source>
</evidence>
<dbReference type="EMBL" id="LTDM01000021">
    <property type="protein sequence ID" value="OLS02698.1"/>
    <property type="molecule type" value="Genomic_DNA"/>
</dbReference>
<feature type="transmembrane region" description="Helical" evidence="1">
    <location>
        <begin position="332"/>
        <end position="350"/>
    </location>
</feature>
<feature type="transmembrane region" description="Helical" evidence="1">
    <location>
        <begin position="177"/>
        <end position="200"/>
    </location>
</feature>
<dbReference type="InterPro" id="IPR018476">
    <property type="entry name" value="GlyceroP-diester-Pdiesterase_M"/>
</dbReference>
<dbReference type="Pfam" id="PF10110">
    <property type="entry name" value="GPDPase_memb"/>
    <property type="match status" value="1"/>
</dbReference>
<dbReference type="EC" id="3.1.4.46" evidence="3"/>
<accession>A0A1U7M680</accession>
<protein>
    <submittedName>
        <fullName evidence="3">Glycerophosphoryl diester phosphodiesterase</fullName>
        <ecNumber evidence="3">3.1.4.46</ecNumber>
    </submittedName>
</protein>
<dbReference type="PANTHER" id="PTHR46211">
    <property type="entry name" value="GLYCEROPHOSPHORYL DIESTER PHOSPHODIESTERASE"/>
    <property type="match status" value="1"/>
</dbReference>
<comment type="caution">
    <text evidence="3">The sequence shown here is derived from an EMBL/GenBank/DDBJ whole genome shotgun (WGS) entry which is preliminary data.</text>
</comment>
<dbReference type="Gene3D" id="3.20.20.190">
    <property type="entry name" value="Phosphatidylinositol (PI) phosphodiesterase"/>
    <property type="match status" value="1"/>
</dbReference>
<keyword evidence="3" id="KW-0378">Hydrolase</keyword>
<keyword evidence="1" id="KW-1133">Transmembrane helix</keyword>
<dbReference type="GO" id="GO:0008889">
    <property type="term" value="F:glycerophosphodiester phosphodiesterase activity"/>
    <property type="evidence" value="ECO:0007669"/>
    <property type="project" value="UniProtKB-EC"/>
</dbReference>
<feature type="domain" description="GP-PDE" evidence="2">
    <location>
        <begin position="361"/>
        <end position="592"/>
    </location>
</feature>
<dbReference type="PANTHER" id="PTHR46211:SF8">
    <property type="entry name" value="PHOSPHODIESTERASE"/>
    <property type="match status" value="1"/>
</dbReference>
<reference evidence="3 4" key="1">
    <citation type="submission" date="2016-02" db="EMBL/GenBank/DDBJ databases">
        <title>Genome sequence of Tissierella creatinophila DSM 6911.</title>
        <authorList>
            <person name="Poehlein A."/>
            <person name="Daniel R."/>
        </authorList>
    </citation>
    <scope>NUCLEOTIDE SEQUENCE [LARGE SCALE GENOMIC DNA]</scope>
    <source>
        <strain evidence="3 4">DSM 6911</strain>
    </source>
</reference>
<sequence length="601" mass="69339">MEKRVLNEKRILNNSLRMIYDTFIYLVLFEVIYKGVILVIFKPIIEIIVSLFNKDGSYMFLVNEDITRFLLRSTGYLMIVVLMIISIILVYYELSVILLILDSGKKKEKIKLLQITETALLKLKDVIKNKNIGLVLYILILIPIFNIGMQTSLYPIFSFPHWIIKKISKFPGSEILSILLGIGLIYLFTKLFIVLPIMIFSNKSFKEASKISFKTVKNEQFKIAFLMMIVMLIWLILTYPPFMILEILQSMLPLIIRSASNISITIFTLFIAPFILAISLENYNLHVRSGDLDREEVYEKIKLGQFGKKLWSILGKILQIIQDQIFKIRNHIKAFIFVTLVIIIGVNIYSDESIIPIYEKQLLIGHRGGNYGVENTIDTILYAGTNGADYVEIDILLTKDSVPVVIHDNSLKRLADTRKKISNLTVDEVKKVTLEDGKEKDDIPLLEELSRKVKGKTNLLVEFKTHDKEKASVVDKTIEVLEKEGILEETIFQTAEYDIIKDFNEKYKDLSIGYIFKGRIGVFPTKKLSQMPVDFISVKELLINKKMIKELHKSGKAVFTWTTNNDYKAEKLLKLGVDGIITDYSVEMMKPRDKYKDYNEK</sequence>
<dbReference type="GO" id="GO:0006629">
    <property type="term" value="P:lipid metabolic process"/>
    <property type="evidence" value="ECO:0007669"/>
    <property type="project" value="InterPro"/>
</dbReference>
<dbReference type="SUPFAM" id="SSF51695">
    <property type="entry name" value="PLC-like phosphodiesterases"/>
    <property type="match status" value="1"/>
</dbReference>
<keyword evidence="4" id="KW-1185">Reference proteome</keyword>
<dbReference type="AlphaFoldDB" id="A0A1U7M680"/>
<dbReference type="PROSITE" id="PS51704">
    <property type="entry name" value="GP_PDE"/>
    <property type="match status" value="1"/>
</dbReference>
<name>A0A1U7M680_TISCR</name>
<keyword evidence="1" id="KW-0472">Membrane</keyword>